<proteinExistence type="predicted"/>
<protein>
    <submittedName>
        <fullName evidence="1">Uncharacterized protein</fullName>
    </submittedName>
</protein>
<organism evidence="1 2">
    <name type="scientific">Effrenium voratum</name>
    <dbReference type="NCBI Taxonomy" id="2562239"/>
    <lineage>
        <taxon>Eukaryota</taxon>
        <taxon>Sar</taxon>
        <taxon>Alveolata</taxon>
        <taxon>Dinophyceae</taxon>
        <taxon>Suessiales</taxon>
        <taxon>Symbiodiniaceae</taxon>
        <taxon>Effrenium</taxon>
    </lineage>
</organism>
<keyword evidence="2" id="KW-1185">Reference proteome</keyword>
<name>A0AA36N7C0_9DINO</name>
<reference evidence="1" key="1">
    <citation type="submission" date="2023-08" db="EMBL/GenBank/DDBJ databases">
        <authorList>
            <person name="Chen Y."/>
            <person name="Shah S."/>
            <person name="Dougan E. K."/>
            <person name="Thang M."/>
            <person name="Chan C."/>
        </authorList>
    </citation>
    <scope>NUCLEOTIDE SEQUENCE</scope>
</reference>
<comment type="caution">
    <text evidence="1">The sequence shown here is derived from an EMBL/GenBank/DDBJ whole genome shotgun (WGS) entry which is preliminary data.</text>
</comment>
<dbReference type="AlphaFoldDB" id="A0AA36N7C0"/>
<sequence>MPLFSALRGHLLSAFQEVGAQDPNAPPPPKFRKTFTLDAEPFEVTNWASNHRLELPYDDTEHPVVRWQLRCWGPACTNGALWYSPDYTRNVMGGLAHPKLVLHRAHPDPDDPDKPLPLLTLLDKAKLQDVNCSTDHHLTPFCNYCLKVEPVQMCGNGNCQPSVNHFSIRTTCPRPKFLTESDGRVFFGPQSDSDEQYWRLSDPLGRNPPPQQNFDFM</sequence>
<dbReference type="Proteomes" id="UP001178507">
    <property type="component" value="Unassembled WGS sequence"/>
</dbReference>
<accession>A0AA36N7C0</accession>
<dbReference type="EMBL" id="CAUJNA010003247">
    <property type="protein sequence ID" value="CAJ1396907.1"/>
    <property type="molecule type" value="Genomic_DNA"/>
</dbReference>
<evidence type="ECO:0000313" key="1">
    <source>
        <dbReference type="EMBL" id="CAJ1396907.1"/>
    </source>
</evidence>
<evidence type="ECO:0000313" key="2">
    <source>
        <dbReference type="Proteomes" id="UP001178507"/>
    </source>
</evidence>
<gene>
    <name evidence="1" type="ORF">EVOR1521_LOCUS21035</name>
</gene>